<feature type="transmembrane region" description="Helical" evidence="7">
    <location>
        <begin position="218"/>
        <end position="243"/>
    </location>
</feature>
<proteinExistence type="predicted"/>
<evidence type="ECO:0000256" key="5">
    <source>
        <dbReference type="ARBA" id="ARBA00022989"/>
    </source>
</evidence>
<dbReference type="EMBL" id="CADCTC010000265">
    <property type="protein sequence ID" value="CAA9294923.1"/>
    <property type="molecule type" value="Genomic_DNA"/>
</dbReference>
<feature type="transmembrane region" description="Helical" evidence="7">
    <location>
        <begin position="141"/>
        <end position="159"/>
    </location>
</feature>
<keyword evidence="5 7" id="KW-1133">Transmembrane helix</keyword>
<dbReference type="PROSITE" id="PS50929">
    <property type="entry name" value="ABC_TM1F"/>
    <property type="match status" value="1"/>
</dbReference>
<gene>
    <name evidence="10" type="ORF">AVDCRST_MAG77-5095</name>
</gene>
<dbReference type="InterPro" id="IPR003439">
    <property type="entry name" value="ABC_transporter-like_ATP-bd"/>
</dbReference>
<dbReference type="InterPro" id="IPR039421">
    <property type="entry name" value="Type_1_exporter"/>
</dbReference>
<evidence type="ECO:0000313" key="10">
    <source>
        <dbReference type="EMBL" id="CAA9294923.1"/>
    </source>
</evidence>
<keyword evidence="3" id="KW-0547">Nucleotide-binding</keyword>
<evidence type="ECO:0000256" key="2">
    <source>
        <dbReference type="ARBA" id="ARBA00022692"/>
    </source>
</evidence>
<feature type="domain" description="ABC transporter" evidence="8">
    <location>
        <begin position="320"/>
        <end position="554"/>
    </location>
</feature>
<dbReference type="PROSITE" id="PS50893">
    <property type="entry name" value="ABC_TRANSPORTER_2"/>
    <property type="match status" value="1"/>
</dbReference>
<dbReference type="SMART" id="SM00382">
    <property type="entry name" value="AAA"/>
    <property type="match status" value="1"/>
</dbReference>
<dbReference type="PANTHER" id="PTHR43394">
    <property type="entry name" value="ATP-DEPENDENT PERMEASE MDL1, MITOCHONDRIAL"/>
    <property type="match status" value="1"/>
</dbReference>
<dbReference type="GO" id="GO:0015421">
    <property type="term" value="F:ABC-type oligopeptide transporter activity"/>
    <property type="evidence" value="ECO:0007669"/>
    <property type="project" value="TreeGrafter"/>
</dbReference>
<feature type="domain" description="ABC transmembrane type-1" evidence="9">
    <location>
        <begin position="2"/>
        <end position="284"/>
    </location>
</feature>
<feature type="transmembrane region" description="Helical" evidence="7">
    <location>
        <begin position="41"/>
        <end position="62"/>
    </location>
</feature>
<reference evidence="10" key="1">
    <citation type="submission" date="2020-02" db="EMBL/GenBank/DDBJ databases">
        <authorList>
            <person name="Meier V. D."/>
        </authorList>
    </citation>
    <scope>NUCLEOTIDE SEQUENCE</scope>
    <source>
        <strain evidence="10">AVDCRST_MAG77</strain>
    </source>
</reference>
<sequence>MLTLAALLLAGIAFQLVGPQLVRQFIDSAQAGAPPQVLMAAAAWFLLSTVASQALGAGAAYMGEQVGWSATNAVRADLLRHVLTLDLSFHHSRTPGELIERIDGDVTTLSNFFSRFTILILGSVLLLLGALALLYREDWRVGLAMTAFVVVALGVLARVRDLAVPYWRDDRQESAAVFGFLEERLVGLPDLHASGARAYVVRRFAEHFRSRYRVGQRAMLAGSITWAATNVLLGVCAALGLALGVALHTAAGASLGTVYLIYSYTWVLRRPLEQITRQVQDLQKASAGIGRVQELLAQRGRLIESAPGAAVSLPEGPLAVELQDLRFRYRPDQEPVLHDVRLSLAPGRTLGILGRTGSGKTTIGRLLFRLYDVDQGAVLLGGVDVRHARLHDVQRRVGLVTQEVQLFGASVRDNLTLFDPTVPDARLLEVMEELGLGAWLRALPAGLDTQLAPSGGLSAGEAQLLALTRVFLRDPGLVVLDEASSRLDPATEALIDRAVRRLLAGRTAIVIAHRLATVLRADDVLVLAGGRVLEHSPRAALQADPDSHFSRLLRAGELEVLA</sequence>
<keyword evidence="2 7" id="KW-0812">Transmembrane</keyword>
<dbReference type="AlphaFoldDB" id="A0A6J4K3P5"/>
<dbReference type="Gene3D" id="3.40.50.300">
    <property type="entry name" value="P-loop containing nucleotide triphosphate hydrolases"/>
    <property type="match status" value="1"/>
</dbReference>
<dbReference type="InterPro" id="IPR036640">
    <property type="entry name" value="ABC1_TM_sf"/>
</dbReference>
<evidence type="ECO:0000259" key="9">
    <source>
        <dbReference type="PROSITE" id="PS50929"/>
    </source>
</evidence>
<name>A0A6J4K3P5_9CHLR</name>
<keyword evidence="4 10" id="KW-0067">ATP-binding</keyword>
<evidence type="ECO:0000256" key="7">
    <source>
        <dbReference type="SAM" id="Phobius"/>
    </source>
</evidence>
<evidence type="ECO:0000256" key="6">
    <source>
        <dbReference type="ARBA" id="ARBA00023136"/>
    </source>
</evidence>
<dbReference type="SUPFAM" id="SSF52540">
    <property type="entry name" value="P-loop containing nucleoside triphosphate hydrolases"/>
    <property type="match status" value="1"/>
</dbReference>
<evidence type="ECO:0000256" key="4">
    <source>
        <dbReference type="ARBA" id="ARBA00022840"/>
    </source>
</evidence>
<organism evidence="10">
    <name type="scientific">uncultured Chloroflexota bacterium</name>
    <dbReference type="NCBI Taxonomy" id="166587"/>
    <lineage>
        <taxon>Bacteria</taxon>
        <taxon>Bacillati</taxon>
        <taxon>Chloroflexota</taxon>
        <taxon>environmental samples</taxon>
    </lineage>
</organism>
<dbReference type="InterPro" id="IPR011527">
    <property type="entry name" value="ABC1_TM_dom"/>
</dbReference>
<dbReference type="PANTHER" id="PTHR43394:SF1">
    <property type="entry name" value="ATP-BINDING CASSETTE SUB-FAMILY B MEMBER 10, MITOCHONDRIAL"/>
    <property type="match status" value="1"/>
</dbReference>
<feature type="transmembrane region" description="Helical" evidence="7">
    <location>
        <begin position="249"/>
        <end position="268"/>
    </location>
</feature>
<comment type="subcellular location">
    <subcellularLocation>
        <location evidence="1">Cell membrane</location>
        <topology evidence="1">Multi-pass membrane protein</topology>
    </subcellularLocation>
</comment>
<accession>A0A6J4K3P5</accession>
<keyword evidence="6 7" id="KW-0472">Membrane</keyword>
<dbReference type="CDD" id="cd07346">
    <property type="entry name" value="ABC_6TM_exporters"/>
    <property type="match status" value="1"/>
</dbReference>
<evidence type="ECO:0000256" key="1">
    <source>
        <dbReference type="ARBA" id="ARBA00004651"/>
    </source>
</evidence>
<dbReference type="GO" id="GO:0016887">
    <property type="term" value="F:ATP hydrolysis activity"/>
    <property type="evidence" value="ECO:0007669"/>
    <property type="project" value="InterPro"/>
</dbReference>
<dbReference type="InterPro" id="IPR027417">
    <property type="entry name" value="P-loop_NTPase"/>
</dbReference>
<evidence type="ECO:0000259" key="8">
    <source>
        <dbReference type="PROSITE" id="PS50893"/>
    </source>
</evidence>
<dbReference type="Gene3D" id="1.20.1560.10">
    <property type="entry name" value="ABC transporter type 1, transmembrane domain"/>
    <property type="match status" value="1"/>
</dbReference>
<dbReference type="GO" id="GO:0005886">
    <property type="term" value="C:plasma membrane"/>
    <property type="evidence" value="ECO:0007669"/>
    <property type="project" value="UniProtKB-SubCell"/>
</dbReference>
<dbReference type="SUPFAM" id="SSF90123">
    <property type="entry name" value="ABC transporter transmembrane region"/>
    <property type="match status" value="1"/>
</dbReference>
<dbReference type="GO" id="GO:0005524">
    <property type="term" value="F:ATP binding"/>
    <property type="evidence" value="ECO:0007669"/>
    <property type="project" value="UniProtKB-KW"/>
</dbReference>
<feature type="transmembrane region" description="Helical" evidence="7">
    <location>
        <begin position="116"/>
        <end position="135"/>
    </location>
</feature>
<protein>
    <submittedName>
        <fullName evidence="10">Heterodimeric efflux ABC transporter, permease/ATP-binding subunit 1</fullName>
    </submittedName>
</protein>
<dbReference type="Pfam" id="PF00005">
    <property type="entry name" value="ABC_tran"/>
    <property type="match status" value="1"/>
</dbReference>
<dbReference type="Pfam" id="PF00664">
    <property type="entry name" value="ABC_membrane"/>
    <property type="match status" value="1"/>
</dbReference>
<dbReference type="InterPro" id="IPR003593">
    <property type="entry name" value="AAA+_ATPase"/>
</dbReference>
<evidence type="ECO:0000256" key="3">
    <source>
        <dbReference type="ARBA" id="ARBA00022741"/>
    </source>
</evidence>